<dbReference type="CDD" id="cd14014">
    <property type="entry name" value="STKc_PknB_like"/>
    <property type="match status" value="1"/>
</dbReference>
<keyword evidence="5 10" id="KW-0418">Kinase</keyword>
<dbReference type="Pfam" id="PF00069">
    <property type="entry name" value="Pkinase"/>
    <property type="match status" value="1"/>
</dbReference>
<evidence type="ECO:0000256" key="1">
    <source>
        <dbReference type="ARBA" id="ARBA00012513"/>
    </source>
</evidence>
<accession>A0ABQ7FG20</accession>
<dbReference type="RefSeq" id="WP_156206687.1">
    <property type="nucleotide sequence ID" value="NZ_WHPN01000310.1"/>
</dbReference>
<dbReference type="PROSITE" id="PS00107">
    <property type="entry name" value="PROTEIN_KINASE_ATP"/>
    <property type="match status" value="1"/>
</dbReference>
<dbReference type="EC" id="2.7.11.1" evidence="1"/>
<keyword evidence="3" id="KW-0808">Transferase</keyword>
<evidence type="ECO:0000256" key="7">
    <source>
        <dbReference type="PROSITE-ProRule" id="PRU10141"/>
    </source>
</evidence>
<feature type="domain" description="Protein kinase" evidence="9">
    <location>
        <begin position="9"/>
        <end position="267"/>
    </location>
</feature>
<dbReference type="InterPro" id="IPR017441">
    <property type="entry name" value="Protein_kinase_ATP_BS"/>
</dbReference>
<feature type="binding site" evidence="7">
    <location>
        <position position="38"/>
    </location>
    <ligand>
        <name>ATP</name>
        <dbReference type="ChEBI" id="CHEBI:30616"/>
    </ligand>
</feature>
<dbReference type="PROSITE" id="PS50011">
    <property type="entry name" value="PROTEIN_KINASE_DOM"/>
    <property type="match status" value="1"/>
</dbReference>
<dbReference type="SMART" id="SM00220">
    <property type="entry name" value="S_TKc"/>
    <property type="match status" value="1"/>
</dbReference>
<dbReference type="Gene3D" id="3.30.200.20">
    <property type="entry name" value="Phosphorylase Kinase, domain 1"/>
    <property type="match status" value="1"/>
</dbReference>
<keyword evidence="6 7" id="KW-0067">ATP-binding</keyword>
<dbReference type="PANTHER" id="PTHR43289:SF6">
    <property type="entry name" value="SERINE_THREONINE-PROTEIN KINASE NEKL-3"/>
    <property type="match status" value="1"/>
</dbReference>
<evidence type="ECO:0000256" key="5">
    <source>
        <dbReference type="ARBA" id="ARBA00022777"/>
    </source>
</evidence>
<evidence type="ECO:0000256" key="4">
    <source>
        <dbReference type="ARBA" id="ARBA00022741"/>
    </source>
</evidence>
<dbReference type="Gene3D" id="1.10.510.10">
    <property type="entry name" value="Transferase(Phosphotransferase) domain 1"/>
    <property type="match status" value="1"/>
</dbReference>
<evidence type="ECO:0000313" key="10">
    <source>
        <dbReference type="EMBL" id="KAF4407552.1"/>
    </source>
</evidence>
<sequence>MPELIGDRYRLSRTIGAGGMGTVYEAEDLALSRRVAVKMLSSATLTSDMDPLRRFRLEGRALARINHPHVVTVYDLGAHEGTPYLVMELLDGDELHGLVTAHGRLAPELVRAVAHGMAAGLAAAHAAGVLHRDIKPTNVRVAASGRVVLQDFGLARLAEESAITRVGALVGTPQFMAPEVIRGDRPGPGADLYSVGLCMYWMLTGEPPLGHADDIGPLVERAVSTGVPRLRETRPEVPAPLAEIVDRLASRNPEDRPHSAAAVQELLGEPPDTGLLAEFMGRHIRKEAVERAGGRPGAARPQPSRAPLDSSFPEYLDSDAGPPVPGMAPLSLSDATRQIVMSSLTPQNATSRLREAVTLVQRGEFQEAMRMLTAVTQICASSLGDGHPTTLAGRYWQGVCLARLGAKPEALALFSTVRAHTGTGRDGKDG</sequence>
<feature type="region of interest" description="Disordered" evidence="8">
    <location>
        <begin position="289"/>
        <end position="330"/>
    </location>
</feature>
<reference evidence="10 11" key="1">
    <citation type="submission" date="2019-10" db="EMBL/GenBank/DDBJ databases">
        <title>Streptomyces tenebrisbrunneis sp.nov., an endogenous actinomycete isolated from of Lycium ruthenicum.</title>
        <authorList>
            <person name="Ma L."/>
        </authorList>
    </citation>
    <scope>NUCLEOTIDE SEQUENCE [LARGE SCALE GENOMIC DNA]</scope>
    <source>
        <strain evidence="10 11">TRM 66187</strain>
    </source>
</reference>
<dbReference type="PANTHER" id="PTHR43289">
    <property type="entry name" value="MITOGEN-ACTIVATED PROTEIN KINASE KINASE KINASE 20-RELATED"/>
    <property type="match status" value="1"/>
</dbReference>
<evidence type="ECO:0000256" key="6">
    <source>
        <dbReference type="ARBA" id="ARBA00022840"/>
    </source>
</evidence>
<dbReference type="SUPFAM" id="SSF56112">
    <property type="entry name" value="Protein kinase-like (PK-like)"/>
    <property type="match status" value="1"/>
</dbReference>
<dbReference type="InterPro" id="IPR011009">
    <property type="entry name" value="Kinase-like_dom_sf"/>
</dbReference>
<keyword evidence="4 7" id="KW-0547">Nucleotide-binding</keyword>
<evidence type="ECO:0000259" key="9">
    <source>
        <dbReference type="PROSITE" id="PS50011"/>
    </source>
</evidence>
<gene>
    <name evidence="10" type="ORF">GCU69_19005</name>
</gene>
<keyword evidence="2 10" id="KW-0723">Serine/threonine-protein kinase</keyword>
<evidence type="ECO:0000256" key="2">
    <source>
        <dbReference type="ARBA" id="ARBA00022527"/>
    </source>
</evidence>
<comment type="caution">
    <text evidence="10">The sequence shown here is derived from an EMBL/GenBank/DDBJ whole genome shotgun (WGS) entry which is preliminary data.</text>
</comment>
<name>A0ABQ7FG20_9ACTN</name>
<protein>
    <recommendedName>
        <fullName evidence="1">non-specific serine/threonine protein kinase</fullName>
        <ecNumber evidence="1">2.7.11.1</ecNumber>
    </recommendedName>
</protein>
<dbReference type="Proteomes" id="UP000621266">
    <property type="component" value="Unassembled WGS sequence"/>
</dbReference>
<dbReference type="SUPFAM" id="SSF48452">
    <property type="entry name" value="TPR-like"/>
    <property type="match status" value="1"/>
</dbReference>
<evidence type="ECO:0000313" key="11">
    <source>
        <dbReference type="Proteomes" id="UP000621266"/>
    </source>
</evidence>
<organism evidence="10 11">
    <name type="scientific">Streptomyces lycii</name>
    <dbReference type="NCBI Taxonomy" id="2654337"/>
    <lineage>
        <taxon>Bacteria</taxon>
        <taxon>Bacillati</taxon>
        <taxon>Actinomycetota</taxon>
        <taxon>Actinomycetes</taxon>
        <taxon>Kitasatosporales</taxon>
        <taxon>Streptomycetaceae</taxon>
        <taxon>Streptomyces</taxon>
    </lineage>
</organism>
<dbReference type="GO" id="GO:0004674">
    <property type="term" value="F:protein serine/threonine kinase activity"/>
    <property type="evidence" value="ECO:0007669"/>
    <property type="project" value="UniProtKB-KW"/>
</dbReference>
<dbReference type="Gene3D" id="1.25.40.10">
    <property type="entry name" value="Tetratricopeptide repeat domain"/>
    <property type="match status" value="1"/>
</dbReference>
<keyword evidence="11" id="KW-1185">Reference proteome</keyword>
<evidence type="ECO:0000256" key="3">
    <source>
        <dbReference type="ARBA" id="ARBA00022679"/>
    </source>
</evidence>
<dbReference type="InterPro" id="IPR011990">
    <property type="entry name" value="TPR-like_helical_dom_sf"/>
</dbReference>
<dbReference type="EMBL" id="WHPN01000310">
    <property type="protein sequence ID" value="KAF4407552.1"/>
    <property type="molecule type" value="Genomic_DNA"/>
</dbReference>
<proteinExistence type="predicted"/>
<evidence type="ECO:0000256" key="8">
    <source>
        <dbReference type="SAM" id="MobiDB-lite"/>
    </source>
</evidence>
<dbReference type="InterPro" id="IPR000719">
    <property type="entry name" value="Prot_kinase_dom"/>
</dbReference>